<dbReference type="SUPFAM" id="SSF111331">
    <property type="entry name" value="NAD kinase/diacylglycerol kinase-like"/>
    <property type="match status" value="1"/>
</dbReference>
<dbReference type="GO" id="GO:0051287">
    <property type="term" value="F:NAD binding"/>
    <property type="evidence" value="ECO:0007669"/>
    <property type="project" value="UniProtKB-ARBA"/>
</dbReference>
<keyword evidence="2" id="KW-1185">Reference proteome</keyword>
<keyword evidence="1" id="KW-0418">Kinase</keyword>
<reference evidence="2" key="1">
    <citation type="submission" date="2011-12" db="EMBL/GenBank/DDBJ databases">
        <title>The complete genome of chromosome of Sulfobacillus acidophilus DSM 10332.</title>
        <authorList>
            <person name="Lucas S."/>
            <person name="Han J."/>
            <person name="Lapidus A."/>
            <person name="Bruce D."/>
            <person name="Goodwin L."/>
            <person name="Pitluck S."/>
            <person name="Peters L."/>
            <person name="Kyrpides N."/>
            <person name="Mavromatis K."/>
            <person name="Ivanova N."/>
            <person name="Mikhailova N."/>
            <person name="Chertkov O."/>
            <person name="Saunders E."/>
            <person name="Detter J.C."/>
            <person name="Tapia R."/>
            <person name="Han C."/>
            <person name="Land M."/>
            <person name="Hauser L."/>
            <person name="Markowitz V."/>
            <person name="Cheng J.-F."/>
            <person name="Hugenholtz P."/>
            <person name="Woyke T."/>
            <person name="Wu D."/>
            <person name="Pukall R."/>
            <person name="Gehrich-Schroeter G."/>
            <person name="Schneider S."/>
            <person name="Klenk H.-P."/>
            <person name="Eisen J.A."/>
        </authorList>
    </citation>
    <scope>NUCLEOTIDE SEQUENCE [LARGE SCALE GENOMIC DNA]</scope>
    <source>
        <strain evidence="2">ATCC 700253 / DSM 10332 / NAL</strain>
    </source>
</reference>
<dbReference type="InterPro" id="IPR002504">
    <property type="entry name" value="NADK"/>
</dbReference>
<evidence type="ECO:0000313" key="1">
    <source>
        <dbReference type="EMBL" id="AEW06704.1"/>
    </source>
</evidence>
<sequence length="330" mass="35053">MPDATHTIGLIINPMAGRDIRRLVAQASLQSGPEKALVGKRILAGIAGVSGMRVMMPDDRQGFFSYLQSEMDRVLPIDLIPLGAGEDETTESWVHLLEEAGAEALIVVGGDGTQRNVAQAHPRIPVLPVAGGTNNVACYLGDQTAGGYAVAHYVAAGLDPADVAYREKVIHLTLDTGQADMALIDVALVRQRYTGALAVWNAEDVLGLVAAVADPIRPGLSNVASFVMPLRQQDDQAVWIRIGSPDTAEVVTAVLAPGLLGRFGVEGFQPLSLEDPLTLAMPEGGSLALDGERTIVVKPGQRLTIHVRRDGPYILDPSRILRAIGKDSRD</sequence>
<gene>
    <name evidence="1" type="ordered locus">Sulac_3258</name>
</gene>
<dbReference type="Pfam" id="PF01513">
    <property type="entry name" value="NAD_kinase"/>
    <property type="match status" value="1"/>
</dbReference>
<reference evidence="1 2" key="2">
    <citation type="journal article" date="2012" name="Stand. Genomic Sci.">
        <title>Complete genome sequence of the moderately thermophilic mineral-sulfide-oxidizing firmicute Sulfobacillus acidophilus type strain (NAL(T)).</title>
        <authorList>
            <person name="Anderson I."/>
            <person name="Chertkov O."/>
            <person name="Chen A."/>
            <person name="Saunders E."/>
            <person name="Lapidus A."/>
            <person name="Nolan M."/>
            <person name="Lucas S."/>
            <person name="Hammon N."/>
            <person name="Deshpande S."/>
            <person name="Cheng J.F."/>
            <person name="Han C."/>
            <person name="Tapia R."/>
            <person name="Goodwin L.A."/>
            <person name="Pitluck S."/>
            <person name="Liolios K."/>
            <person name="Pagani I."/>
            <person name="Ivanova N."/>
            <person name="Mikhailova N."/>
            <person name="Pati A."/>
            <person name="Palaniappan K."/>
            <person name="Land M."/>
            <person name="Pan C."/>
            <person name="Rohde M."/>
            <person name="Pukall R."/>
            <person name="Goker M."/>
            <person name="Detter J.C."/>
            <person name="Woyke T."/>
            <person name="Bristow J."/>
            <person name="Eisen J.A."/>
            <person name="Markowitz V."/>
            <person name="Hugenholtz P."/>
            <person name="Kyrpides N.C."/>
            <person name="Klenk H.P."/>
            <person name="Mavromatis K."/>
        </authorList>
    </citation>
    <scope>NUCLEOTIDE SEQUENCE [LARGE SCALE GENOMIC DNA]</scope>
    <source>
        <strain evidence="2">ATCC 700253 / DSM 10332 / NAL</strain>
    </source>
</reference>
<accession>G8TSL2</accession>
<organism evidence="1 2">
    <name type="scientific">Sulfobacillus acidophilus (strain ATCC 700253 / DSM 10332 / NAL)</name>
    <dbReference type="NCBI Taxonomy" id="679936"/>
    <lineage>
        <taxon>Bacteria</taxon>
        <taxon>Bacillati</taxon>
        <taxon>Bacillota</taxon>
        <taxon>Clostridia</taxon>
        <taxon>Eubacteriales</taxon>
        <taxon>Clostridiales Family XVII. Incertae Sedis</taxon>
        <taxon>Sulfobacillus</taxon>
    </lineage>
</organism>
<evidence type="ECO:0000313" key="2">
    <source>
        <dbReference type="Proteomes" id="UP000005439"/>
    </source>
</evidence>
<dbReference type="Gene3D" id="3.40.50.10330">
    <property type="entry name" value="Probable inorganic polyphosphate/atp-NAD kinase, domain 1"/>
    <property type="match status" value="1"/>
</dbReference>
<dbReference type="KEGG" id="sap:Sulac_3258"/>
<name>G8TSL2_SULAD</name>
<dbReference type="PANTHER" id="PTHR40697:SF3">
    <property type="entry name" value="ACETOIN CATABOLISM PROTEIN X"/>
    <property type="match status" value="1"/>
</dbReference>
<dbReference type="HOGENOM" id="CLU_786821_0_0_9"/>
<dbReference type="Proteomes" id="UP000005439">
    <property type="component" value="Chromosome"/>
</dbReference>
<dbReference type="AlphaFoldDB" id="G8TSL2"/>
<dbReference type="GO" id="GO:0003951">
    <property type="term" value="F:NAD+ kinase activity"/>
    <property type="evidence" value="ECO:0007669"/>
    <property type="project" value="InterPro"/>
</dbReference>
<dbReference type="InterPro" id="IPR016064">
    <property type="entry name" value="NAD/diacylglycerol_kinase_sf"/>
</dbReference>
<dbReference type="GO" id="GO:0006741">
    <property type="term" value="P:NADP+ biosynthetic process"/>
    <property type="evidence" value="ECO:0007669"/>
    <property type="project" value="InterPro"/>
</dbReference>
<dbReference type="STRING" id="679936.Sulac_3258"/>
<dbReference type="PANTHER" id="PTHR40697">
    <property type="entry name" value="ACETOIN CATABOLISM PROTEIN X"/>
    <property type="match status" value="1"/>
</dbReference>
<dbReference type="PATRIC" id="fig|679936.5.peg.3369"/>
<proteinExistence type="predicted"/>
<dbReference type="InterPro" id="IPR039065">
    <property type="entry name" value="AcoX-like"/>
</dbReference>
<protein>
    <submittedName>
        <fullName evidence="1">ATP-NAD/AcoX kinase</fullName>
    </submittedName>
</protein>
<dbReference type="InterPro" id="IPR017438">
    <property type="entry name" value="ATP-NAD_kinase_N"/>
</dbReference>
<dbReference type="EMBL" id="CP003179">
    <property type="protein sequence ID" value="AEW06704.1"/>
    <property type="molecule type" value="Genomic_DNA"/>
</dbReference>
<dbReference type="GO" id="GO:0005524">
    <property type="term" value="F:ATP binding"/>
    <property type="evidence" value="ECO:0007669"/>
    <property type="project" value="UniProtKB-ARBA"/>
</dbReference>
<keyword evidence="1" id="KW-0808">Transferase</keyword>